<feature type="binding site" evidence="8">
    <location>
        <position position="83"/>
    </location>
    <ligand>
        <name>S-adenosyl-L-methionine</name>
        <dbReference type="ChEBI" id="CHEBI:59789"/>
    </ligand>
</feature>
<dbReference type="InterPro" id="IPR013785">
    <property type="entry name" value="Aldolase_TIM"/>
</dbReference>
<evidence type="ECO:0000256" key="1">
    <source>
        <dbReference type="ARBA" id="ARBA00022485"/>
    </source>
</evidence>
<reference evidence="10 11" key="2">
    <citation type="journal article" date="2011" name="Stand. Genomic Sci.">
        <title>Complete genome sequence of Paludibacter propionicigenes type strain (WB4).</title>
        <authorList>
            <person name="Gronow S."/>
            <person name="Munk C."/>
            <person name="Lapidus A."/>
            <person name="Nolan M."/>
            <person name="Lucas S."/>
            <person name="Hammon N."/>
            <person name="Deshpande S."/>
            <person name="Cheng J.F."/>
            <person name="Tapia R."/>
            <person name="Han C."/>
            <person name="Goodwin L."/>
            <person name="Pitluck S."/>
            <person name="Liolios K."/>
            <person name="Ivanova N."/>
            <person name="Mavromatis K."/>
            <person name="Mikhailova N."/>
            <person name="Pati A."/>
            <person name="Chen A."/>
            <person name="Palaniappan K."/>
            <person name="Land M."/>
            <person name="Hauser L."/>
            <person name="Chang Y.J."/>
            <person name="Jeffries C.D."/>
            <person name="Brambilla E."/>
            <person name="Rohde M."/>
            <person name="Goker M."/>
            <person name="Detter J.C."/>
            <person name="Woyke T."/>
            <person name="Bristow J."/>
            <person name="Eisen J.A."/>
            <person name="Markowitz V."/>
            <person name="Hugenholtz P."/>
            <person name="Kyrpides N.C."/>
            <person name="Klenk H.P."/>
        </authorList>
    </citation>
    <scope>NUCLEOTIDE SEQUENCE [LARGE SCALE GENOMIC DNA]</scope>
    <source>
        <strain evidence="11">DSM 17365 / JCM 13257 / WB4</strain>
    </source>
</reference>
<comment type="caution">
    <text evidence="8">Lacks conserved residue(s) required for the propagation of feature annotation.</text>
</comment>
<comment type="cofactor">
    <cofactor evidence="8">
        <name>S-adenosyl-L-methionine</name>
        <dbReference type="ChEBI" id="CHEBI:59789"/>
    </cofactor>
    <text evidence="8">Binds 1 S-adenosyl-L-methionine per subunit.</text>
</comment>
<feature type="binding site" evidence="8">
    <location>
        <position position="42"/>
    </location>
    <ligand>
        <name>[4Fe-4S] cluster</name>
        <dbReference type="ChEBI" id="CHEBI:49883"/>
        <note>4Fe-4S-S-AdoMet</note>
    </ligand>
</feature>
<feature type="domain" description="Radical SAM core" evidence="9">
    <location>
        <begin position="25"/>
        <end position="209"/>
    </location>
</feature>
<comment type="similarity">
    <text evidence="8">Belongs to the radical SAM superfamily. 7-carboxy-7-deazaguanine synthase family.</text>
</comment>
<feature type="binding site" evidence="8">
    <location>
        <position position="34"/>
    </location>
    <ligand>
        <name>substrate</name>
    </ligand>
</feature>
<dbReference type="PANTHER" id="PTHR42836:SF1">
    <property type="entry name" value="7-CARBOXY-7-DEAZAGUANINE SYNTHASE"/>
    <property type="match status" value="1"/>
</dbReference>
<feature type="binding site" evidence="8">
    <location>
        <begin position="44"/>
        <end position="46"/>
    </location>
    <ligand>
        <name>S-adenosyl-L-methionine</name>
        <dbReference type="ChEBI" id="CHEBI:59789"/>
    </ligand>
</feature>
<dbReference type="GO" id="GO:0000287">
    <property type="term" value="F:magnesium ion binding"/>
    <property type="evidence" value="ECO:0007669"/>
    <property type="project" value="UniProtKB-UniRule"/>
</dbReference>
<dbReference type="KEGG" id="ppn:Palpr_0543"/>
<evidence type="ECO:0000256" key="8">
    <source>
        <dbReference type="HAMAP-Rule" id="MF_00917"/>
    </source>
</evidence>
<dbReference type="Pfam" id="PF04055">
    <property type="entry name" value="Radical_SAM"/>
    <property type="match status" value="1"/>
</dbReference>
<dbReference type="GO" id="GO:0051539">
    <property type="term" value="F:4 iron, 4 sulfur cluster binding"/>
    <property type="evidence" value="ECO:0007669"/>
    <property type="project" value="UniProtKB-UniRule"/>
</dbReference>
<comment type="cofactor">
    <cofactor evidence="8">
        <name>[4Fe-4S] cluster</name>
        <dbReference type="ChEBI" id="CHEBI:49883"/>
    </cofactor>
    <text evidence="8">Binds 1 [4Fe-4S] cluster. The cluster is coordinated with 3 cysteines and an exchangeable S-adenosyl-L-methionine.</text>
</comment>
<comment type="cofactor">
    <cofactor evidence="8">
        <name>Mg(2+)</name>
        <dbReference type="ChEBI" id="CHEBI:18420"/>
    </cofactor>
</comment>
<feature type="binding site" evidence="8">
    <location>
        <position position="47"/>
    </location>
    <ligand>
        <name>Mg(2+)</name>
        <dbReference type="ChEBI" id="CHEBI:18420"/>
    </ligand>
</feature>
<dbReference type="GO" id="GO:0008616">
    <property type="term" value="P:tRNA queuosine(34) biosynthetic process"/>
    <property type="evidence" value="ECO:0007669"/>
    <property type="project" value="UniProtKB-UniRule"/>
</dbReference>
<dbReference type="GO" id="GO:1904047">
    <property type="term" value="F:S-adenosyl-L-methionine binding"/>
    <property type="evidence" value="ECO:0007669"/>
    <property type="project" value="UniProtKB-UniRule"/>
</dbReference>
<dbReference type="HOGENOM" id="CLU_066739_0_0_10"/>
<gene>
    <name evidence="8" type="primary">queE</name>
    <name evidence="10" type="ordered locus">Palpr_0543</name>
</gene>
<feature type="binding site" evidence="8">
    <location>
        <position position="81"/>
    </location>
    <ligand>
        <name>substrate</name>
    </ligand>
</feature>
<dbReference type="Proteomes" id="UP000008718">
    <property type="component" value="Chromosome"/>
</dbReference>
<keyword evidence="2 8" id="KW-0949">S-adenosyl-L-methionine</keyword>
<dbReference type="InterPro" id="IPR007197">
    <property type="entry name" value="rSAM"/>
</dbReference>
<comment type="function">
    <text evidence="8">Catalyzes the complex heterocyclic radical-mediated conversion of 6-carboxy-5,6,7,8-tetrahydropterin (CPH4) to 7-carboxy-7-deazaguanine (CDG), a step common to the biosynthetic pathways of all 7-deazapurine-containing compounds.</text>
</comment>
<evidence type="ECO:0000259" key="9">
    <source>
        <dbReference type="PROSITE" id="PS51918"/>
    </source>
</evidence>
<dbReference type="CDD" id="cd01335">
    <property type="entry name" value="Radical_SAM"/>
    <property type="match status" value="1"/>
</dbReference>
<accession>E4T1V8</accession>
<comment type="catalytic activity">
    <reaction evidence="8">
        <text>6-carboxy-5,6,7,8-tetrahydropterin + H(+) = 7-carboxy-7-carbaguanine + NH4(+)</text>
        <dbReference type="Rhea" id="RHEA:27974"/>
        <dbReference type="ChEBI" id="CHEBI:15378"/>
        <dbReference type="ChEBI" id="CHEBI:28938"/>
        <dbReference type="ChEBI" id="CHEBI:61032"/>
        <dbReference type="ChEBI" id="CHEBI:61036"/>
        <dbReference type="EC" id="4.3.99.3"/>
    </reaction>
</comment>
<dbReference type="InterPro" id="IPR024924">
    <property type="entry name" value="7-CO-7-deazaguanine_synth-like"/>
</dbReference>
<evidence type="ECO:0000256" key="3">
    <source>
        <dbReference type="ARBA" id="ARBA00022723"/>
    </source>
</evidence>
<feature type="binding site" evidence="8">
    <location>
        <position position="45"/>
    </location>
    <ligand>
        <name>[4Fe-4S] cluster</name>
        <dbReference type="ChEBI" id="CHEBI:49883"/>
        <note>4Fe-4S-S-AdoMet</note>
    </ligand>
</feature>
<dbReference type="SFLD" id="SFLDS00029">
    <property type="entry name" value="Radical_SAM"/>
    <property type="match status" value="1"/>
</dbReference>
<dbReference type="EMBL" id="CP002345">
    <property type="protein sequence ID" value="ADQ78702.1"/>
    <property type="molecule type" value="Genomic_DNA"/>
</dbReference>
<dbReference type="Gene3D" id="3.20.20.70">
    <property type="entry name" value="Aldolase class I"/>
    <property type="match status" value="1"/>
</dbReference>
<dbReference type="SUPFAM" id="SSF102114">
    <property type="entry name" value="Radical SAM enzymes"/>
    <property type="match status" value="1"/>
</dbReference>
<dbReference type="PANTHER" id="PTHR42836">
    <property type="entry name" value="7-CARBOXY-7-DEAZAGUANINE SYNTHASE"/>
    <property type="match status" value="1"/>
</dbReference>
<dbReference type="PIRSF" id="PIRSF000370">
    <property type="entry name" value="QueE"/>
    <property type="match status" value="1"/>
</dbReference>
<keyword evidence="4 8" id="KW-0460">Magnesium</keyword>
<evidence type="ECO:0000256" key="5">
    <source>
        <dbReference type="ARBA" id="ARBA00023004"/>
    </source>
</evidence>
<dbReference type="EC" id="4.3.99.3" evidence="8"/>
<feature type="binding site" evidence="8">
    <location>
        <position position="38"/>
    </location>
    <ligand>
        <name>[4Fe-4S] cluster</name>
        <dbReference type="ChEBI" id="CHEBI:49883"/>
        <note>4Fe-4S-S-AdoMet</note>
    </ligand>
</feature>
<evidence type="ECO:0000256" key="6">
    <source>
        <dbReference type="ARBA" id="ARBA00023014"/>
    </source>
</evidence>
<keyword evidence="7 8" id="KW-0456">Lyase</keyword>
<dbReference type="InterPro" id="IPR058240">
    <property type="entry name" value="rSAM_sf"/>
</dbReference>
<reference key="1">
    <citation type="submission" date="2010-11" db="EMBL/GenBank/DDBJ databases">
        <title>The complete genome of Paludibacter propionicigenes DSM 17365.</title>
        <authorList>
            <consortium name="US DOE Joint Genome Institute (JGI-PGF)"/>
            <person name="Lucas S."/>
            <person name="Copeland A."/>
            <person name="Lapidus A."/>
            <person name="Bruce D."/>
            <person name="Goodwin L."/>
            <person name="Pitluck S."/>
            <person name="Kyrpides N."/>
            <person name="Mavromatis K."/>
            <person name="Ivanova N."/>
            <person name="Munk A.C."/>
            <person name="Brettin T."/>
            <person name="Detter J.C."/>
            <person name="Han C."/>
            <person name="Tapia R."/>
            <person name="Land M."/>
            <person name="Hauser L."/>
            <person name="Markowitz V."/>
            <person name="Cheng J.-F."/>
            <person name="Hugenholtz P."/>
            <person name="Woyke T."/>
            <person name="Wu D."/>
            <person name="Gronow S."/>
            <person name="Wellnitz S."/>
            <person name="Brambilla E."/>
            <person name="Klenk H.-P."/>
            <person name="Eisen J.A."/>
        </authorList>
    </citation>
    <scope>NUCLEOTIDE SEQUENCE</scope>
    <source>
        <strain>WB4</strain>
    </source>
</reference>
<feature type="binding site" evidence="8">
    <location>
        <begin position="19"/>
        <end position="21"/>
    </location>
    <ligand>
        <name>substrate</name>
    </ligand>
</feature>
<comment type="pathway">
    <text evidence="8">Purine metabolism; 7-cyano-7-deazaguanine biosynthesis.</text>
</comment>
<dbReference type="STRING" id="694427.Palpr_0543"/>
<evidence type="ECO:0000256" key="4">
    <source>
        <dbReference type="ARBA" id="ARBA00022842"/>
    </source>
</evidence>
<dbReference type="PROSITE" id="PS51918">
    <property type="entry name" value="RADICAL_SAM"/>
    <property type="match status" value="1"/>
</dbReference>
<dbReference type="eggNOG" id="COG0602">
    <property type="taxonomic scope" value="Bacteria"/>
</dbReference>
<proteinExistence type="inferred from homology"/>
<name>E4T1V8_PALPW</name>
<evidence type="ECO:0000313" key="11">
    <source>
        <dbReference type="Proteomes" id="UP000008718"/>
    </source>
</evidence>
<feature type="binding site" evidence="8">
    <location>
        <begin position="122"/>
        <end position="124"/>
    </location>
    <ligand>
        <name>S-adenosyl-L-methionine</name>
        <dbReference type="ChEBI" id="CHEBI:59789"/>
    </ligand>
</feature>
<evidence type="ECO:0000256" key="7">
    <source>
        <dbReference type="ARBA" id="ARBA00023239"/>
    </source>
</evidence>
<keyword evidence="8" id="KW-0671">Queuosine biosynthesis</keyword>
<keyword evidence="3 8" id="KW-0479">Metal-binding</keyword>
<evidence type="ECO:0000256" key="2">
    <source>
        <dbReference type="ARBA" id="ARBA00022691"/>
    </source>
</evidence>
<organism evidence="10 11">
    <name type="scientific">Paludibacter propionicigenes (strain DSM 17365 / JCM 13257 / WB4)</name>
    <dbReference type="NCBI Taxonomy" id="694427"/>
    <lineage>
        <taxon>Bacteria</taxon>
        <taxon>Pseudomonadati</taxon>
        <taxon>Bacteroidota</taxon>
        <taxon>Bacteroidia</taxon>
        <taxon>Bacteroidales</taxon>
        <taxon>Paludibacteraceae</taxon>
        <taxon>Paludibacter</taxon>
    </lineage>
</organism>
<dbReference type="RefSeq" id="WP_013444071.1">
    <property type="nucleotide sequence ID" value="NC_014734.1"/>
</dbReference>
<protein>
    <recommendedName>
        <fullName evidence="8">7-carboxy-7-deazaguanine synthase</fullName>
        <shortName evidence="8">CDG synthase</shortName>
        <ecNumber evidence="8">4.3.99.3</ecNumber>
    </recommendedName>
    <alternativeName>
        <fullName evidence="8">Queuosine biosynthesis protein QueE</fullName>
    </alternativeName>
</protein>
<sequence>MRSKADEILLNVVEIFHSIQGEGANAGRSAVFVRLSNCNKNCWYCDTDWSKGETMSVSQILAEVNKFVGKKDYPNNLIIWTGGEPTLQLTDEILSHFSEYYNCIETNGTNPVPSLIKYISCSPKVKPEVLRKNFKHVNEFRYPIGDGDVLPDIAELPAADNYIVSPIFLGEAKKRFEQVDENVKYAIDFVKKNPRWRLSLQLHKLLNIP</sequence>
<dbReference type="AlphaFoldDB" id="E4T1V8"/>
<keyword evidence="6 8" id="KW-0411">Iron-sulfur</keyword>
<keyword evidence="1 8" id="KW-0004">4Fe-4S</keyword>
<dbReference type="UniPathway" id="UPA00391"/>
<dbReference type="GO" id="GO:0016840">
    <property type="term" value="F:carbon-nitrogen lyase activity"/>
    <property type="evidence" value="ECO:0007669"/>
    <property type="project" value="UniProtKB-UniRule"/>
</dbReference>
<keyword evidence="5 8" id="KW-0408">Iron</keyword>
<feature type="binding site" evidence="8">
    <location>
        <position position="209"/>
    </location>
    <ligand>
        <name>substrate</name>
    </ligand>
</feature>
<dbReference type="HAMAP" id="MF_00917">
    <property type="entry name" value="QueE"/>
    <property type="match status" value="1"/>
</dbReference>
<evidence type="ECO:0000313" key="10">
    <source>
        <dbReference type="EMBL" id="ADQ78702.1"/>
    </source>
</evidence>
<keyword evidence="11" id="KW-1185">Reference proteome</keyword>
<comment type="subunit">
    <text evidence="8">Homodimer.</text>
</comment>